<organism evidence="3 4">
    <name type="scientific">Knoellia subterranea KCTC 19937</name>
    <dbReference type="NCBI Taxonomy" id="1385521"/>
    <lineage>
        <taxon>Bacteria</taxon>
        <taxon>Bacillati</taxon>
        <taxon>Actinomycetota</taxon>
        <taxon>Actinomycetes</taxon>
        <taxon>Micrococcales</taxon>
        <taxon>Intrasporangiaceae</taxon>
        <taxon>Knoellia</taxon>
    </lineage>
</organism>
<dbReference type="PANTHER" id="PTHR35800">
    <property type="entry name" value="PROTEIN JAG"/>
    <property type="match status" value="1"/>
</dbReference>
<dbReference type="Pfam" id="PF01424">
    <property type="entry name" value="R3H"/>
    <property type="match status" value="1"/>
</dbReference>
<reference evidence="3 4" key="1">
    <citation type="submission" date="2013-08" db="EMBL/GenBank/DDBJ databases">
        <title>The genome sequence of Knoellia subterranea.</title>
        <authorList>
            <person name="Zhu W."/>
            <person name="Wang G."/>
        </authorList>
    </citation>
    <scope>NUCLEOTIDE SEQUENCE [LARGE SCALE GENOMIC DNA]</scope>
    <source>
        <strain evidence="3 4">KCTC 19937</strain>
    </source>
</reference>
<proteinExistence type="predicted"/>
<feature type="domain" description="R3H" evidence="2">
    <location>
        <begin position="134"/>
        <end position="198"/>
    </location>
</feature>
<feature type="region of interest" description="Disordered" evidence="1">
    <location>
        <begin position="1"/>
        <end position="38"/>
    </location>
</feature>
<name>A0A0A0JJ39_9MICO</name>
<dbReference type="SUPFAM" id="SSF82708">
    <property type="entry name" value="R3H domain"/>
    <property type="match status" value="1"/>
</dbReference>
<feature type="compositionally biased region" description="Low complexity" evidence="1">
    <location>
        <begin position="15"/>
        <end position="38"/>
    </location>
</feature>
<sequence length="198" mass="20924">MTNLTDQDTESTDVADTADLAETAPTEATETSATDAPTAALAAPADLEKEGEVAADFLETLLDICDLDGDIDVDIDGDRAAVAIVDSEEGRVPRRLVGDNAKVLDALQELTRLAVQSATGHRSRLMLDVAGHRAGRRSELVEIARVAISSVKKSGEKSALEPMSAFERKVVHDEVLAAGLSSESEGVEPRRHVVVLPA</sequence>
<dbReference type="Gene3D" id="3.30.1370.50">
    <property type="entry name" value="R3H-like domain"/>
    <property type="match status" value="1"/>
</dbReference>
<evidence type="ECO:0000313" key="3">
    <source>
        <dbReference type="EMBL" id="KGN37430.1"/>
    </source>
</evidence>
<gene>
    <name evidence="3" type="ORF">N803_13610</name>
</gene>
<dbReference type="AlphaFoldDB" id="A0A0A0JJ39"/>
<dbReference type="GO" id="GO:0003723">
    <property type="term" value="F:RNA binding"/>
    <property type="evidence" value="ECO:0007669"/>
    <property type="project" value="InterPro"/>
</dbReference>
<dbReference type="STRING" id="1385521.N803_13610"/>
<dbReference type="OrthoDB" id="9794483at2"/>
<comment type="caution">
    <text evidence="3">The sequence shown here is derived from an EMBL/GenBank/DDBJ whole genome shotgun (WGS) entry which is preliminary data.</text>
</comment>
<dbReference type="RefSeq" id="WP_052112135.1">
    <property type="nucleotide sequence ID" value="NZ_AVPK01000005.1"/>
</dbReference>
<dbReference type="Proteomes" id="UP000030011">
    <property type="component" value="Unassembled WGS sequence"/>
</dbReference>
<dbReference type="InterPro" id="IPR015946">
    <property type="entry name" value="KH_dom-like_a/b"/>
</dbReference>
<dbReference type="InterPro" id="IPR034079">
    <property type="entry name" value="R3H_KhpB"/>
</dbReference>
<dbReference type="PANTHER" id="PTHR35800:SF1">
    <property type="entry name" value="RNA-BINDING PROTEIN KHPB"/>
    <property type="match status" value="1"/>
</dbReference>
<dbReference type="EMBL" id="AVPK01000005">
    <property type="protein sequence ID" value="KGN37430.1"/>
    <property type="molecule type" value="Genomic_DNA"/>
</dbReference>
<dbReference type="SMART" id="SM00393">
    <property type="entry name" value="R3H"/>
    <property type="match status" value="1"/>
</dbReference>
<protein>
    <submittedName>
        <fullName evidence="3">Jag</fullName>
    </submittedName>
</protein>
<accession>A0A0A0JJ39</accession>
<evidence type="ECO:0000256" key="1">
    <source>
        <dbReference type="SAM" id="MobiDB-lite"/>
    </source>
</evidence>
<evidence type="ECO:0000313" key="4">
    <source>
        <dbReference type="Proteomes" id="UP000030011"/>
    </source>
</evidence>
<dbReference type="PROSITE" id="PS51061">
    <property type="entry name" value="R3H"/>
    <property type="match status" value="1"/>
</dbReference>
<dbReference type="Gene3D" id="3.30.300.20">
    <property type="match status" value="1"/>
</dbReference>
<dbReference type="eggNOG" id="COG1847">
    <property type="taxonomic scope" value="Bacteria"/>
</dbReference>
<keyword evidence="4" id="KW-1185">Reference proteome</keyword>
<dbReference type="InterPro" id="IPR036867">
    <property type="entry name" value="R3H_dom_sf"/>
</dbReference>
<dbReference type="InterPro" id="IPR001374">
    <property type="entry name" value="R3H_dom"/>
</dbReference>
<evidence type="ECO:0000259" key="2">
    <source>
        <dbReference type="PROSITE" id="PS51061"/>
    </source>
</evidence>
<dbReference type="InterPro" id="IPR039247">
    <property type="entry name" value="KhpB"/>
</dbReference>
<dbReference type="CDD" id="cd02644">
    <property type="entry name" value="R3H_jag"/>
    <property type="match status" value="1"/>
</dbReference>